<evidence type="ECO:0000259" key="2">
    <source>
        <dbReference type="Pfam" id="PF07786"/>
    </source>
</evidence>
<keyword evidence="1" id="KW-1133">Transmembrane helix</keyword>
<sequence>MPSPASASSRFTSLDVFRGMTVCFMIIVNTPGNEDLVYAPLKHAAWNGFTVTDLVYPSFLFAVGNSVSFVKEKWMSLKQSPVLYKIIKRSLIIFLLGYLLHWFPYVNDNGAYTFINFSNVRVLGVLQRIALAYGIACLMIYYFNTRTIIAMSVALLLGYWVLLVAGGDLTLEGNIVRHFDLIIMGEEHMPVRQGVAFEAQGWLGTIPAIVNVVAGYIAGIFIRKKGNTYETLALLCIAGFSLYTIGCFWDLFLPINKKLWTGSFVCYTIGFDCLIMAVIIYIIEFRNRRSWTYFFEVFGRNPLFIYILAEIGEHARNNIYTSSGKPISRWIFDATVPESIPYLGSLLLAIAFTLLCWLVGYALDKRRIYVKV</sequence>
<keyword evidence="4" id="KW-1185">Reference proteome</keyword>
<feature type="transmembrane region" description="Helical" evidence="1">
    <location>
        <begin position="44"/>
        <end position="65"/>
    </location>
</feature>
<dbReference type="RefSeq" id="WP_237873031.1">
    <property type="nucleotide sequence ID" value="NZ_JAKLTR010000008.1"/>
</dbReference>
<dbReference type="Pfam" id="PF07786">
    <property type="entry name" value="HGSNAT_cat"/>
    <property type="match status" value="1"/>
</dbReference>
<feature type="transmembrane region" description="Helical" evidence="1">
    <location>
        <begin position="86"/>
        <end position="105"/>
    </location>
</feature>
<evidence type="ECO:0000313" key="4">
    <source>
        <dbReference type="Proteomes" id="UP001165367"/>
    </source>
</evidence>
<reference evidence="3" key="1">
    <citation type="submission" date="2022-01" db="EMBL/GenBank/DDBJ databases">
        <authorList>
            <person name="Jo J.-H."/>
            <person name="Im W.-T."/>
        </authorList>
    </citation>
    <scope>NUCLEOTIDE SEQUENCE</scope>
    <source>
        <strain evidence="3">NA20</strain>
    </source>
</reference>
<dbReference type="PANTHER" id="PTHR31061">
    <property type="entry name" value="LD22376P"/>
    <property type="match status" value="1"/>
</dbReference>
<organism evidence="3 4">
    <name type="scientific">Terrimonas ginsenosidimutans</name>
    <dbReference type="NCBI Taxonomy" id="2908004"/>
    <lineage>
        <taxon>Bacteria</taxon>
        <taxon>Pseudomonadati</taxon>
        <taxon>Bacteroidota</taxon>
        <taxon>Chitinophagia</taxon>
        <taxon>Chitinophagales</taxon>
        <taxon>Chitinophagaceae</taxon>
        <taxon>Terrimonas</taxon>
    </lineage>
</organism>
<feature type="transmembrane region" description="Helical" evidence="1">
    <location>
        <begin position="232"/>
        <end position="253"/>
    </location>
</feature>
<protein>
    <submittedName>
        <fullName evidence="3">Heparan-alpha-glucosaminide N-acetyltransferase domain-containing protein</fullName>
    </submittedName>
</protein>
<dbReference type="InterPro" id="IPR012429">
    <property type="entry name" value="HGSNAT_cat"/>
</dbReference>
<feature type="transmembrane region" description="Helical" evidence="1">
    <location>
        <begin position="259"/>
        <end position="283"/>
    </location>
</feature>
<name>A0ABS9KSY1_9BACT</name>
<dbReference type="EMBL" id="JAKLTR010000008">
    <property type="protein sequence ID" value="MCG2615447.1"/>
    <property type="molecule type" value="Genomic_DNA"/>
</dbReference>
<evidence type="ECO:0000313" key="3">
    <source>
        <dbReference type="EMBL" id="MCG2615447.1"/>
    </source>
</evidence>
<feature type="transmembrane region" description="Helical" evidence="1">
    <location>
        <begin position="199"/>
        <end position="220"/>
    </location>
</feature>
<dbReference type="PANTHER" id="PTHR31061:SF24">
    <property type="entry name" value="LD22376P"/>
    <property type="match status" value="1"/>
</dbReference>
<dbReference type="Proteomes" id="UP001165367">
    <property type="component" value="Unassembled WGS sequence"/>
</dbReference>
<keyword evidence="1" id="KW-0812">Transmembrane</keyword>
<evidence type="ECO:0000256" key="1">
    <source>
        <dbReference type="SAM" id="Phobius"/>
    </source>
</evidence>
<feature type="domain" description="Heparan-alpha-glucosaminide N-acetyltransferase catalytic" evidence="2">
    <location>
        <begin position="10"/>
        <end position="162"/>
    </location>
</feature>
<feature type="transmembrane region" description="Helical" evidence="1">
    <location>
        <begin position="148"/>
        <end position="167"/>
    </location>
</feature>
<proteinExistence type="predicted"/>
<feature type="transmembrane region" description="Helical" evidence="1">
    <location>
        <begin position="340"/>
        <end position="363"/>
    </location>
</feature>
<gene>
    <name evidence="3" type="ORF">LZZ85_14200</name>
</gene>
<comment type="caution">
    <text evidence="3">The sequence shown here is derived from an EMBL/GenBank/DDBJ whole genome shotgun (WGS) entry which is preliminary data.</text>
</comment>
<accession>A0ABS9KSY1</accession>
<feature type="transmembrane region" description="Helical" evidence="1">
    <location>
        <begin position="125"/>
        <end position="143"/>
    </location>
</feature>
<keyword evidence="1" id="KW-0472">Membrane</keyword>